<feature type="compositionally biased region" description="Basic and acidic residues" evidence="2">
    <location>
        <begin position="510"/>
        <end position="526"/>
    </location>
</feature>
<proteinExistence type="predicted"/>
<protein>
    <submittedName>
        <fullName evidence="4">Uncharacterized protein</fullName>
    </submittedName>
</protein>
<gene>
    <name evidence="4" type="ORF">OG994_26855</name>
</gene>
<organism evidence="4 5">
    <name type="scientific">Micromonospora globbae</name>
    <dbReference type="NCBI Taxonomy" id="1894969"/>
    <lineage>
        <taxon>Bacteria</taxon>
        <taxon>Bacillati</taxon>
        <taxon>Actinomycetota</taxon>
        <taxon>Actinomycetes</taxon>
        <taxon>Micromonosporales</taxon>
        <taxon>Micromonosporaceae</taxon>
        <taxon>Micromonospora</taxon>
    </lineage>
</organism>
<evidence type="ECO:0000313" key="5">
    <source>
        <dbReference type="Proteomes" id="UP001432190"/>
    </source>
</evidence>
<evidence type="ECO:0000256" key="1">
    <source>
        <dbReference type="SAM" id="Coils"/>
    </source>
</evidence>
<evidence type="ECO:0000256" key="3">
    <source>
        <dbReference type="SAM" id="Phobius"/>
    </source>
</evidence>
<keyword evidence="3" id="KW-0812">Transmembrane</keyword>
<feature type="compositionally biased region" description="Basic and acidic residues" evidence="2">
    <location>
        <begin position="309"/>
        <end position="398"/>
    </location>
</feature>
<dbReference type="RefSeq" id="WP_328851380.1">
    <property type="nucleotide sequence ID" value="NZ_CP108084.1"/>
</dbReference>
<feature type="compositionally biased region" description="Basic and acidic residues" evidence="2">
    <location>
        <begin position="436"/>
        <end position="463"/>
    </location>
</feature>
<evidence type="ECO:0000256" key="2">
    <source>
        <dbReference type="SAM" id="MobiDB-lite"/>
    </source>
</evidence>
<feature type="region of interest" description="Disordered" evidence="2">
    <location>
        <begin position="128"/>
        <end position="583"/>
    </location>
</feature>
<evidence type="ECO:0000313" key="4">
    <source>
        <dbReference type="EMBL" id="WUP49133.1"/>
    </source>
</evidence>
<feature type="coiled-coil region" evidence="1">
    <location>
        <begin position="64"/>
        <end position="95"/>
    </location>
</feature>
<accession>A0ABZ1S3W5</accession>
<keyword evidence="3" id="KW-1133">Transmembrane helix</keyword>
<sequence>MPAPETRPSRTVLTVLFWIGVGLAPVAALILLVADGNGPLRFAAVLAILAVVLIGLSIALRADGEGGQARVEEVLDEMEQLRRELRGEIVAAAQRGNQALDQAQRAQEAVAAIRRRLDATGAALVGAAEEPAGAGRARVPAAEVDEDVPPGRGRAAAREDDAPRWGRDDRDDEPVPSRGPAHGDRPAAGRHGAERPPAGTYGAERPAAGTYGDRAGSGVYGGDRPAGGTYGDRAGSGVYGGDRPPAAQPGLYGARPGDHDREPAPRPIGLVRHTETVHVTTRHTIVDGAPAEPTGGRYGGYAGGWSPPAEERPWAGADDRWAGPEERPWPGHAGPDERPWPGHAGPEERPRHGDDRPWAGSDAPRDEPGWDAPRDERPWTGRRDEPAWSSPDDQRGWPDHGGGPGDRGWADPAEPARSGPAARPDDTGEYWTQMRAGDRWAAVRDDDRGREVRMGERRAEVHADATGAEYRVADRWASVRHDEPPREDSRWGEPPRDEPRWGAGRPAYGRGDEGRRDGWAEPEDRPALPSGGVPVPDEWRPPRQRDHRSADAEPEWVGRRPRADEERHGYPPQEAPRGGARWR</sequence>
<dbReference type="Proteomes" id="UP001432190">
    <property type="component" value="Chromosome"/>
</dbReference>
<feature type="compositionally biased region" description="Basic and acidic residues" evidence="2">
    <location>
        <begin position="537"/>
        <end position="569"/>
    </location>
</feature>
<name>A0ABZ1S3W5_9ACTN</name>
<feature type="compositionally biased region" description="Basic and acidic residues" evidence="2">
    <location>
        <begin position="156"/>
        <end position="194"/>
    </location>
</feature>
<reference evidence="4" key="1">
    <citation type="submission" date="2022-10" db="EMBL/GenBank/DDBJ databases">
        <title>The complete genomes of actinobacterial strains from the NBC collection.</title>
        <authorList>
            <person name="Joergensen T.S."/>
            <person name="Alvarez Arevalo M."/>
            <person name="Sterndorff E.B."/>
            <person name="Faurdal D."/>
            <person name="Vuksanovic O."/>
            <person name="Mourched A.-S."/>
            <person name="Charusanti P."/>
            <person name="Shaw S."/>
            <person name="Blin K."/>
            <person name="Weber T."/>
        </authorList>
    </citation>
    <scope>NUCLEOTIDE SEQUENCE</scope>
    <source>
        <strain evidence="4">NBC_00256</strain>
    </source>
</reference>
<feature type="transmembrane region" description="Helical" evidence="3">
    <location>
        <begin position="12"/>
        <end position="34"/>
    </location>
</feature>
<keyword evidence="5" id="KW-1185">Reference proteome</keyword>
<feature type="compositionally biased region" description="Gly residues" evidence="2">
    <location>
        <begin position="218"/>
        <end position="230"/>
    </location>
</feature>
<dbReference type="EMBL" id="CP108084">
    <property type="protein sequence ID" value="WUP49133.1"/>
    <property type="molecule type" value="Genomic_DNA"/>
</dbReference>
<feature type="transmembrane region" description="Helical" evidence="3">
    <location>
        <begin position="40"/>
        <end position="60"/>
    </location>
</feature>
<feature type="compositionally biased region" description="Basic and acidic residues" evidence="2">
    <location>
        <begin position="471"/>
        <end position="500"/>
    </location>
</feature>
<feature type="compositionally biased region" description="Low complexity" evidence="2">
    <location>
        <begin position="128"/>
        <end position="142"/>
    </location>
</feature>
<keyword evidence="3" id="KW-0472">Membrane</keyword>
<keyword evidence="1" id="KW-0175">Coiled coil</keyword>